<sequence>MIEISEKSVSGITIDAIVTDEQLGVSRCGIYFRSPSGKMMDHFVAQEAETPLKYFSFHRTLILDRLSEVGLYTISMFQCNSFHGNAFMYDS</sequence>
<name>A0AAE0FMB7_9CHLO</name>
<evidence type="ECO:0000313" key="1">
    <source>
        <dbReference type="EMBL" id="KAK3262466.1"/>
    </source>
</evidence>
<dbReference type="EMBL" id="LGRX02016169">
    <property type="protein sequence ID" value="KAK3262466.1"/>
    <property type="molecule type" value="Genomic_DNA"/>
</dbReference>
<feature type="non-terminal residue" evidence="1">
    <location>
        <position position="91"/>
    </location>
</feature>
<accession>A0AAE0FMB7</accession>
<protein>
    <submittedName>
        <fullName evidence="1">Uncharacterized protein</fullName>
    </submittedName>
</protein>
<proteinExistence type="predicted"/>
<evidence type="ECO:0000313" key="2">
    <source>
        <dbReference type="Proteomes" id="UP001190700"/>
    </source>
</evidence>
<comment type="caution">
    <text evidence="1">The sequence shown here is derived from an EMBL/GenBank/DDBJ whole genome shotgun (WGS) entry which is preliminary data.</text>
</comment>
<reference evidence="1 2" key="1">
    <citation type="journal article" date="2015" name="Genome Biol. Evol.">
        <title>Comparative Genomics of a Bacterivorous Green Alga Reveals Evolutionary Causalities and Consequences of Phago-Mixotrophic Mode of Nutrition.</title>
        <authorList>
            <person name="Burns J.A."/>
            <person name="Paasch A."/>
            <person name="Narechania A."/>
            <person name="Kim E."/>
        </authorList>
    </citation>
    <scope>NUCLEOTIDE SEQUENCE [LARGE SCALE GENOMIC DNA]</scope>
    <source>
        <strain evidence="1 2">PLY_AMNH</strain>
    </source>
</reference>
<organism evidence="1 2">
    <name type="scientific">Cymbomonas tetramitiformis</name>
    <dbReference type="NCBI Taxonomy" id="36881"/>
    <lineage>
        <taxon>Eukaryota</taxon>
        <taxon>Viridiplantae</taxon>
        <taxon>Chlorophyta</taxon>
        <taxon>Pyramimonadophyceae</taxon>
        <taxon>Pyramimonadales</taxon>
        <taxon>Pyramimonadaceae</taxon>
        <taxon>Cymbomonas</taxon>
    </lineage>
</organism>
<dbReference type="Proteomes" id="UP001190700">
    <property type="component" value="Unassembled WGS sequence"/>
</dbReference>
<keyword evidence="2" id="KW-1185">Reference proteome</keyword>
<gene>
    <name evidence="1" type="ORF">CYMTET_28681</name>
</gene>
<dbReference type="AlphaFoldDB" id="A0AAE0FMB7"/>